<evidence type="ECO:0000256" key="1">
    <source>
        <dbReference type="SAM" id="MobiDB-lite"/>
    </source>
</evidence>
<evidence type="ECO:0000313" key="3">
    <source>
        <dbReference type="Proteomes" id="UP001454036"/>
    </source>
</evidence>
<name>A0AAV3P672_LITER</name>
<keyword evidence="3" id="KW-1185">Reference proteome</keyword>
<dbReference type="AlphaFoldDB" id="A0AAV3P672"/>
<dbReference type="EMBL" id="BAABME010001014">
    <property type="protein sequence ID" value="GAA0147004.1"/>
    <property type="molecule type" value="Genomic_DNA"/>
</dbReference>
<evidence type="ECO:0000313" key="2">
    <source>
        <dbReference type="EMBL" id="GAA0147004.1"/>
    </source>
</evidence>
<sequence>MKDAAMSRSTSEVKVHRMNETQEKLQRKGSSIKSSTAGLRYILKHPLPVMNGSQLPHNQGNPTAEEDNGRNRRLGYTPIQYKETLWENDGKLDPRCSCEVAKILERYPDKWVYRYIYKQTSWNECSPPKIERTSVSLQSLKMEFRYVVDP</sequence>
<feature type="region of interest" description="Disordered" evidence="1">
    <location>
        <begin position="48"/>
        <end position="73"/>
    </location>
</feature>
<organism evidence="2 3">
    <name type="scientific">Lithospermum erythrorhizon</name>
    <name type="common">Purple gromwell</name>
    <name type="synonym">Lithospermum officinale var. erythrorhizon</name>
    <dbReference type="NCBI Taxonomy" id="34254"/>
    <lineage>
        <taxon>Eukaryota</taxon>
        <taxon>Viridiplantae</taxon>
        <taxon>Streptophyta</taxon>
        <taxon>Embryophyta</taxon>
        <taxon>Tracheophyta</taxon>
        <taxon>Spermatophyta</taxon>
        <taxon>Magnoliopsida</taxon>
        <taxon>eudicotyledons</taxon>
        <taxon>Gunneridae</taxon>
        <taxon>Pentapetalae</taxon>
        <taxon>asterids</taxon>
        <taxon>lamiids</taxon>
        <taxon>Boraginales</taxon>
        <taxon>Boraginaceae</taxon>
        <taxon>Boraginoideae</taxon>
        <taxon>Lithospermeae</taxon>
        <taxon>Lithospermum</taxon>
    </lineage>
</organism>
<reference evidence="2 3" key="1">
    <citation type="submission" date="2024-01" db="EMBL/GenBank/DDBJ databases">
        <title>The complete chloroplast genome sequence of Lithospermum erythrorhizon: insights into the phylogenetic relationship among Boraginaceae species and the maternal lineages of purple gromwells.</title>
        <authorList>
            <person name="Okada T."/>
            <person name="Watanabe K."/>
        </authorList>
    </citation>
    <scope>NUCLEOTIDE SEQUENCE [LARGE SCALE GENOMIC DNA]</scope>
</reference>
<gene>
    <name evidence="2" type="ORF">LIER_06811</name>
</gene>
<comment type="caution">
    <text evidence="2">The sequence shown here is derived from an EMBL/GenBank/DDBJ whole genome shotgun (WGS) entry which is preliminary data.</text>
</comment>
<protein>
    <submittedName>
        <fullName evidence="2">Uncharacterized protein</fullName>
    </submittedName>
</protein>
<feature type="compositionally biased region" description="Polar residues" evidence="1">
    <location>
        <begin position="51"/>
        <end position="62"/>
    </location>
</feature>
<feature type="region of interest" description="Disordered" evidence="1">
    <location>
        <begin position="1"/>
        <end position="31"/>
    </location>
</feature>
<feature type="compositionally biased region" description="Basic and acidic residues" evidence="1">
    <location>
        <begin position="1"/>
        <end position="26"/>
    </location>
</feature>
<dbReference type="Proteomes" id="UP001454036">
    <property type="component" value="Unassembled WGS sequence"/>
</dbReference>
<proteinExistence type="predicted"/>
<accession>A0AAV3P672</accession>